<dbReference type="PROSITE" id="PS50181">
    <property type="entry name" value="FBOX"/>
    <property type="match status" value="1"/>
</dbReference>
<dbReference type="Pfam" id="PF12937">
    <property type="entry name" value="F-box-like"/>
    <property type="match status" value="1"/>
</dbReference>
<dbReference type="OrthoDB" id="2745718at2759"/>
<comment type="caution">
    <text evidence="2">The sequence shown here is derived from an EMBL/GenBank/DDBJ whole genome shotgun (WGS) entry which is preliminary data.</text>
</comment>
<reference evidence="2 3" key="1">
    <citation type="submission" date="2021-08" db="EMBL/GenBank/DDBJ databases">
        <title>Draft Genome Sequence of Phanerochaete sordida strain YK-624.</title>
        <authorList>
            <person name="Mori T."/>
            <person name="Dohra H."/>
            <person name="Suzuki T."/>
            <person name="Kawagishi H."/>
            <person name="Hirai H."/>
        </authorList>
    </citation>
    <scope>NUCLEOTIDE SEQUENCE [LARGE SCALE GENOMIC DNA]</scope>
    <source>
        <strain evidence="2 3">YK-624</strain>
    </source>
</reference>
<dbReference type="InterPro" id="IPR001810">
    <property type="entry name" value="F-box_dom"/>
</dbReference>
<name>A0A9P3LMG7_9APHY</name>
<evidence type="ECO:0000313" key="2">
    <source>
        <dbReference type="EMBL" id="GJE99684.1"/>
    </source>
</evidence>
<dbReference type="Proteomes" id="UP000703269">
    <property type="component" value="Unassembled WGS sequence"/>
</dbReference>
<dbReference type="SUPFAM" id="SSF81383">
    <property type="entry name" value="F-box domain"/>
    <property type="match status" value="1"/>
</dbReference>
<accession>A0A9P3LMG7</accession>
<proteinExistence type="predicted"/>
<evidence type="ECO:0000259" key="1">
    <source>
        <dbReference type="PROSITE" id="PS50181"/>
    </source>
</evidence>
<protein>
    <submittedName>
        <fullName evidence="2">F-box protein</fullName>
    </submittedName>
</protein>
<dbReference type="Gene3D" id="1.20.1280.50">
    <property type="match status" value="1"/>
</dbReference>
<dbReference type="InterPro" id="IPR036047">
    <property type="entry name" value="F-box-like_dom_sf"/>
</dbReference>
<sequence length="512" mass="58353">MLLTYNQERKQRKPVDSVGWLDLPTELLIEILKYLNPRDILHCQAVCRTLRDIVADCAELQYFIELTADNLVEGFPKHGAPSSAERLRLLLERRRRWRELDWTKKHVVPIPGACQAYEFVGGAFAKSMGFFGHSSLNVTWLPTRNAPARSIFYKDLGVAARDFAIDPSQDMMALVEAGADNAGIKIYIRSISKNEKHPLATDECLSAPSPQIGTCFIQIVHDVVGVFFWLDEPGLLVWNWRSGKLLVSLQYSDLPVGAWDFAFLSNRTYMITSRHRNGSIDLYAFGDHAFDVAPPKHVVKLRLPEIQLGRELTFFSTHTSPFLGAGNTNDVPFSAPQDDRIHVMTLRYGREFFHLFLKNSFLLSLINCPPADAELAWDSWGPANTRFMRHGIQFQWLRYVHGQRVALPHSLPDSEGQMLSVLDFNVRPRRDRESSQDLPAGYDYAVTREPSPIHKGTLFTRDFTTSLPYTRSTRMSPEYYNGFMLDDQCIIGMKESAFVDSGNFEDIDVFTF</sequence>
<dbReference type="EMBL" id="BPQB01000116">
    <property type="protein sequence ID" value="GJE99684.1"/>
    <property type="molecule type" value="Genomic_DNA"/>
</dbReference>
<dbReference type="SMART" id="SM00256">
    <property type="entry name" value="FBOX"/>
    <property type="match status" value="1"/>
</dbReference>
<dbReference type="AlphaFoldDB" id="A0A9P3LMG7"/>
<feature type="domain" description="F-box" evidence="1">
    <location>
        <begin position="17"/>
        <end position="66"/>
    </location>
</feature>
<gene>
    <name evidence="2" type="ORF">PsYK624_159550</name>
</gene>
<dbReference type="CDD" id="cd09917">
    <property type="entry name" value="F-box_SF"/>
    <property type="match status" value="1"/>
</dbReference>
<keyword evidence="3" id="KW-1185">Reference proteome</keyword>
<organism evidence="2 3">
    <name type="scientific">Phanerochaete sordida</name>
    <dbReference type="NCBI Taxonomy" id="48140"/>
    <lineage>
        <taxon>Eukaryota</taxon>
        <taxon>Fungi</taxon>
        <taxon>Dikarya</taxon>
        <taxon>Basidiomycota</taxon>
        <taxon>Agaricomycotina</taxon>
        <taxon>Agaricomycetes</taxon>
        <taxon>Polyporales</taxon>
        <taxon>Phanerochaetaceae</taxon>
        <taxon>Phanerochaete</taxon>
    </lineage>
</organism>
<evidence type="ECO:0000313" key="3">
    <source>
        <dbReference type="Proteomes" id="UP000703269"/>
    </source>
</evidence>